<sequence>MFYDHVFTHDERQALLLLAESFFLVKTECPDYLKKSKHSIEIRHTINHRGKERRSGHIVTSFVPRIHMSVIQRLVRVIRDDYDIRAAHHLSKLFELGLGVPKQRDIALYLSDYSKEADPKGVGMKYIRKLINEYHRKYRRSMAGSRWIMPAAYTANMMHMQSFIHLKENGYAKQLKVPDGIPVVLVYNNTNHERSEFTLCDAFMISPLGFPVPFAQIALRPEFKAVPKTFCSKALRGRGMYSMVMGVVHWSDTDSVKHFRELMEIDADSYLSLLDSEQYMDRRSPEYQALCDKRAEYNEQRVEMNEVLAKFGTTKRILKPEQQAKLDRALKFFADRKDFLKEFDQFEKKEQHKAAKQFAVASAQFAAIDCGTIMDRTTYMAVSTTLDKVHHILGKWGFTTVDTVNASLKHSLMTYGESKATRRWSL</sequence>
<protein>
    <submittedName>
        <fullName evidence="1">Uncharacterized protein</fullName>
    </submittedName>
</protein>
<keyword evidence="2" id="KW-1185">Reference proteome</keyword>
<accession>A0A2H4IBP2</accession>
<gene>
    <name evidence="1" type="ORF">Y3_319</name>
</gene>
<name>A0A2H4IBP2_9CAUD</name>
<evidence type="ECO:0000313" key="1">
    <source>
        <dbReference type="EMBL" id="ARW58959.1"/>
    </source>
</evidence>
<dbReference type="Proteomes" id="UP000240568">
    <property type="component" value="Segment"/>
</dbReference>
<organism evidence="1 2">
    <name type="scientific">Erwinia phage vB_EamM_Y3</name>
    <dbReference type="NCBI Taxonomy" id="1983553"/>
    <lineage>
        <taxon>Viruses</taxon>
        <taxon>Duplodnaviria</taxon>
        <taxon>Heunggongvirae</taxon>
        <taxon>Uroviricota</taxon>
        <taxon>Caudoviricetes</taxon>
        <taxon>Sasquatchvirus</taxon>
        <taxon>Sasquatchvirus Y3</taxon>
    </lineage>
</organism>
<evidence type="ECO:0000313" key="2">
    <source>
        <dbReference type="Proteomes" id="UP000240568"/>
    </source>
</evidence>
<reference evidence="1 2" key="1">
    <citation type="submission" date="2017-04" db="EMBL/GenBank/DDBJ databases">
        <authorList>
            <person name="Afonso C.L."/>
            <person name="Miller P.J."/>
            <person name="Scott M.A."/>
            <person name="Spackman E."/>
            <person name="Goraichik I."/>
            <person name="Dimitrov K.M."/>
            <person name="Suarez D.L."/>
            <person name="Swayne D.E."/>
        </authorList>
    </citation>
    <scope>NUCLEOTIDE SEQUENCE [LARGE SCALE GENOMIC DNA]</scope>
</reference>
<proteinExistence type="predicted"/>
<dbReference type="EMBL" id="KY984068">
    <property type="protein sequence ID" value="ARW58959.1"/>
    <property type="molecule type" value="Genomic_DNA"/>
</dbReference>